<dbReference type="KEGG" id="tbe:Trebr_2577"/>
<evidence type="ECO:0000256" key="7">
    <source>
        <dbReference type="SAM" id="Phobius"/>
    </source>
</evidence>
<feature type="transmembrane region" description="Helical" evidence="7">
    <location>
        <begin position="87"/>
        <end position="105"/>
    </location>
</feature>
<feature type="transmembrane region" description="Helical" evidence="7">
    <location>
        <begin position="324"/>
        <end position="349"/>
    </location>
</feature>
<accession>F4LP04</accession>
<evidence type="ECO:0000313" key="9">
    <source>
        <dbReference type="EMBL" id="AEE17981.1"/>
    </source>
</evidence>
<dbReference type="GO" id="GO:0005886">
    <property type="term" value="C:plasma membrane"/>
    <property type="evidence" value="ECO:0007669"/>
    <property type="project" value="UniProtKB-SubCell"/>
</dbReference>
<organism evidence="9 10">
    <name type="scientific">Treponema brennaborense (strain DSM 12168 / CIP 105900 / DD5/3)</name>
    <dbReference type="NCBI Taxonomy" id="906968"/>
    <lineage>
        <taxon>Bacteria</taxon>
        <taxon>Pseudomonadati</taxon>
        <taxon>Spirochaetota</taxon>
        <taxon>Spirochaetia</taxon>
        <taxon>Spirochaetales</taxon>
        <taxon>Treponemataceae</taxon>
        <taxon>Treponema</taxon>
    </lineage>
</organism>
<dbReference type="InterPro" id="IPR020846">
    <property type="entry name" value="MFS_dom"/>
</dbReference>
<evidence type="ECO:0000256" key="1">
    <source>
        <dbReference type="ARBA" id="ARBA00004651"/>
    </source>
</evidence>
<dbReference type="InterPro" id="IPR010290">
    <property type="entry name" value="TM_effector"/>
</dbReference>
<dbReference type="OrthoDB" id="9775268at2"/>
<keyword evidence="4 7" id="KW-0812">Transmembrane</keyword>
<gene>
    <name evidence="9" type="ordered locus">Trebr_2577</name>
</gene>
<dbReference type="EMBL" id="CP002696">
    <property type="protein sequence ID" value="AEE17981.1"/>
    <property type="molecule type" value="Genomic_DNA"/>
</dbReference>
<proteinExistence type="predicted"/>
<dbReference type="SUPFAM" id="SSF103473">
    <property type="entry name" value="MFS general substrate transporter"/>
    <property type="match status" value="1"/>
</dbReference>
<feature type="transmembrane region" description="Helical" evidence="7">
    <location>
        <begin position="180"/>
        <end position="199"/>
    </location>
</feature>
<dbReference type="HOGENOM" id="CLU_034180_16_0_12"/>
<feature type="transmembrane region" description="Helical" evidence="7">
    <location>
        <begin position="389"/>
        <end position="409"/>
    </location>
</feature>
<keyword evidence="5 7" id="KW-1133">Transmembrane helix</keyword>
<keyword evidence="2" id="KW-0813">Transport</keyword>
<dbReference type="Proteomes" id="UP000006546">
    <property type="component" value="Chromosome"/>
</dbReference>
<keyword evidence="10" id="KW-1185">Reference proteome</keyword>
<feature type="transmembrane region" description="Helical" evidence="7">
    <location>
        <begin position="361"/>
        <end position="383"/>
    </location>
</feature>
<feature type="transmembrane region" description="Helical" evidence="7">
    <location>
        <begin position="299"/>
        <end position="318"/>
    </location>
</feature>
<keyword evidence="3" id="KW-1003">Cell membrane</keyword>
<evidence type="ECO:0000256" key="6">
    <source>
        <dbReference type="ARBA" id="ARBA00023136"/>
    </source>
</evidence>
<dbReference type="GO" id="GO:0022857">
    <property type="term" value="F:transmembrane transporter activity"/>
    <property type="evidence" value="ECO:0007669"/>
    <property type="project" value="InterPro"/>
</dbReference>
<dbReference type="PANTHER" id="PTHR23513:SF6">
    <property type="entry name" value="MAJOR FACILITATOR SUPERFAMILY ASSOCIATED DOMAIN-CONTAINING PROTEIN"/>
    <property type="match status" value="1"/>
</dbReference>
<dbReference type="STRING" id="906968.Trebr_2577"/>
<evidence type="ECO:0000259" key="8">
    <source>
        <dbReference type="PROSITE" id="PS50850"/>
    </source>
</evidence>
<sequence>MNDTLSPNATPDVSCTHWKRTFAVIWGGQAVSIITSAIVQYAIIWYITARTGSAAMLALATGVAFLPQALFASFTGSLADRYDRKKIMIFADCFVAAAALVLALFAMKGDLPLPLVYAVLFCRALGSTFHEPALQAVTPLIVPPDMLTKCAGYAQAVMSVSFIASPAIAAVLYAALDMPIIIMLDVIGAAFGCLAVALVKIPRLKKTDAALTAEKPHLIRDTIAGYKLLLSFRGIRMLVLVGFLFTFAYLPAASLTPLMCMGYFGQTASAAGFAETVFSAGMLVGGIIIGIWGGFKNRLVTMTLSTLLLGVLFAGAGLLPPTAFGVFVAGAGIMGFSCPFFNAPCMSLYQEKVPPEYLGRIMGVSASSMSLAGPLGLVISGLFAEAVGVNTWFVIAGIAVCLCVIPMVASREIRDLQKPVETAREM</sequence>
<evidence type="ECO:0000313" key="10">
    <source>
        <dbReference type="Proteomes" id="UP000006546"/>
    </source>
</evidence>
<reference evidence="10" key="1">
    <citation type="submission" date="2011-04" db="EMBL/GenBank/DDBJ databases">
        <title>The complete genome of Treponema brennaborense DSM 12168.</title>
        <authorList>
            <person name="Lucas S."/>
            <person name="Han J."/>
            <person name="Lapidus A."/>
            <person name="Bruce D."/>
            <person name="Goodwin L."/>
            <person name="Pitluck S."/>
            <person name="Peters L."/>
            <person name="Kyrpides N."/>
            <person name="Mavromatis K."/>
            <person name="Ivanova N."/>
            <person name="Mikhailova N."/>
            <person name="Pagani I."/>
            <person name="Teshima H."/>
            <person name="Detter J.C."/>
            <person name="Tapia R."/>
            <person name="Han C."/>
            <person name="Land M."/>
            <person name="Hauser L."/>
            <person name="Markowitz V."/>
            <person name="Cheng J.-F."/>
            <person name="Hugenholtz P."/>
            <person name="Woyke T."/>
            <person name="Wu D."/>
            <person name="Gronow S."/>
            <person name="Wellnitz S."/>
            <person name="Brambilla E."/>
            <person name="Klenk H.-P."/>
            <person name="Eisen J.A."/>
        </authorList>
    </citation>
    <scope>NUCLEOTIDE SEQUENCE [LARGE SCALE GENOMIC DNA]</scope>
    <source>
        <strain evidence="10">DSM 12168 / CIP 105900 / DD5/3</strain>
    </source>
</reference>
<dbReference type="PROSITE" id="PS50850">
    <property type="entry name" value="MFS"/>
    <property type="match status" value="1"/>
</dbReference>
<feature type="transmembrane region" description="Helical" evidence="7">
    <location>
        <begin position="53"/>
        <end position="75"/>
    </location>
</feature>
<keyword evidence="6 7" id="KW-0472">Membrane</keyword>
<evidence type="ECO:0000256" key="2">
    <source>
        <dbReference type="ARBA" id="ARBA00022448"/>
    </source>
</evidence>
<evidence type="ECO:0000256" key="5">
    <source>
        <dbReference type="ARBA" id="ARBA00022989"/>
    </source>
</evidence>
<comment type="subcellular location">
    <subcellularLocation>
        <location evidence="1">Cell membrane</location>
        <topology evidence="1">Multi-pass membrane protein</topology>
    </subcellularLocation>
</comment>
<dbReference type="eggNOG" id="COG0477">
    <property type="taxonomic scope" value="Bacteria"/>
</dbReference>
<dbReference type="InterPro" id="IPR036259">
    <property type="entry name" value="MFS_trans_sf"/>
</dbReference>
<feature type="domain" description="Major facilitator superfamily (MFS) profile" evidence="8">
    <location>
        <begin position="234"/>
        <end position="426"/>
    </location>
</feature>
<dbReference type="CDD" id="cd06173">
    <property type="entry name" value="MFS_MefA_like"/>
    <property type="match status" value="1"/>
</dbReference>
<dbReference type="AlphaFoldDB" id="F4LP04"/>
<protein>
    <submittedName>
        <fullName evidence="9">Major facilitator superfamily MFS_1</fullName>
    </submittedName>
</protein>
<name>F4LP04_TREBD</name>
<evidence type="ECO:0000256" key="4">
    <source>
        <dbReference type="ARBA" id="ARBA00022692"/>
    </source>
</evidence>
<dbReference type="Gene3D" id="1.20.1250.20">
    <property type="entry name" value="MFS general substrate transporter like domains"/>
    <property type="match status" value="1"/>
</dbReference>
<feature type="transmembrane region" description="Helical" evidence="7">
    <location>
        <begin position="150"/>
        <end position="174"/>
    </location>
</feature>
<dbReference type="PANTHER" id="PTHR23513">
    <property type="entry name" value="INTEGRAL MEMBRANE EFFLUX PROTEIN-RELATED"/>
    <property type="match status" value="1"/>
</dbReference>
<dbReference type="RefSeq" id="WP_013759682.1">
    <property type="nucleotide sequence ID" value="NC_015500.1"/>
</dbReference>
<evidence type="ECO:0000256" key="3">
    <source>
        <dbReference type="ARBA" id="ARBA00022475"/>
    </source>
</evidence>
<feature type="transmembrane region" description="Helical" evidence="7">
    <location>
        <begin position="21"/>
        <end position="47"/>
    </location>
</feature>
<feature type="transmembrane region" description="Helical" evidence="7">
    <location>
        <begin position="270"/>
        <end position="292"/>
    </location>
</feature>
<feature type="transmembrane region" description="Helical" evidence="7">
    <location>
        <begin position="237"/>
        <end position="264"/>
    </location>
</feature>
<dbReference type="Pfam" id="PF05977">
    <property type="entry name" value="MFS_3"/>
    <property type="match status" value="1"/>
</dbReference>